<comment type="similarity">
    <text evidence="2">Belongs to the YkuD family.</text>
</comment>
<keyword evidence="8" id="KW-0732">Signal</keyword>
<feature type="active site" description="Nucleophile" evidence="7">
    <location>
        <position position="213"/>
    </location>
</feature>
<evidence type="ECO:0000256" key="5">
    <source>
        <dbReference type="ARBA" id="ARBA00022984"/>
    </source>
</evidence>
<dbReference type="CDD" id="cd16913">
    <property type="entry name" value="YkuD_like"/>
    <property type="match status" value="1"/>
</dbReference>
<evidence type="ECO:0000256" key="2">
    <source>
        <dbReference type="ARBA" id="ARBA00005992"/>
    </source>
</evidence>
<feature type="active site" description="Proton donor/acceptor" evidence="7">
    <location>
        <position position="197"/>
    </location>
</feature>
<dbReference type="PROSITE" id="PS52029">
    <property type="entry name" value="LD_TPASE"/>
    <property type="match status" value="1"/>
</dbReference>
<organism evidence="10 11">
    <name type="scientific">Pedobacter albus</name>
    <dbReference type="NCBI Taxonomy" id="3113905"/>
    <lineage>
        <taxon>Bacteria</taxon>
        <taxon>Pseudomonadati</taxon>
        <taxon>Bacteroidota</taxon>
        <taxon>Sphingobacteriia</taxon>
        <taxon>Sphingobacteriales</taxon>
        <taxon>Sphingobacteriaceae</taxon>
        <taxon>Pedobacter</taxon>
    </lineage>
</organism>
<dbReference type="RefSeq" id="WP_330106377.1">
    <property type="nucleotide sequence ID" value="NZ_JAZDQT010000001.1"/>
</dbReference>
<dbReference type="Pfam" id="PF03734">
    <property type="entry name" value="YkuD"/>
    <property type="match status" value="1"/>
</dbReference>
<dbReference type="InterPro" id="IPR038063">
    <property type="entry name" value="Transpep_catalytic_dom"/>
</dbReference>
<evidence type="ECO:0000313" key="10">
    <source>
        <dbReference type="EMBL" id="MEE1943993.1"/>
    </source>
</evidence>
<dbReference type="EMBL" id="JAZDQT010000001">
    <property type="protein sequence ID" value="MEE1943993.1"/>
    <property type="molecule type" value="Genomic_DNA"/>
</dbReference>
<evidence type="ECO:0000256" key="6">
    <source>
        <dbReference type="ARBA" id="ARBA00023316"/>
    </source>
</evidence>
<dbReference type="Gene3D" id="2.40.440.10">
    <property type="entry name" value="L,D-transpeptidase catalytic domain-like"/>
    <property type="match status" value="1"/>
</dbReference>
<evidence type="ECO:0000256" key="8">
    <source>
        <dbReference type="SAM" id="SignalP"/>
    </source>
</evidence>
<gene>
    <name evidence="10" type="ORF">VRU48_02660</name>
</gene>
<evidence type="ECO:0000259" key="9">
    <source>
        <dbReference type="PROSITE" id="PS52029"/>
    </source>
</evidence>
<dbReference type="PANTHER" id="PTHR36699:SF1">
    <property type="entry name" value="L,D-TRANSPEPTIDASE YAFK-RELATED"/>
    <property type="match status" value="1"/>
</dbReference>
<evidence type="ECO:0000256" key="1">
    <source>
        <dbReference type="ARBA" id="ARBA00004752"/>
    </source>
</evidence>
<sequence length="238" mass="26876">MLRLFLFFATVLCVSCHSNAQNDQRAKVLFADTSSTFAKQQNIVVTQGDLDDYLAYKKITGDTAGQTKNYLKILFSVKSILKWGMKSDYNKAVALAEENFRRRNLVNKVLVIKSERKMYLLKDGKTVKTFPVALGPNPVGQKEYEGDGRTPEGTYTLDWQRWNSSTFHSFHISYPNKIDSARAKAKGLTPGSNIMVHGTSKGVKKKKDWTNGCVALSNADMTQFRELVYQDTPIEIKK</sequence>
<comment type="caution">
    <text evidence="10">The sequence shown here is derived from an EMBL/GenBank/DDBJ whole genome shotgun (WGS) entry which is preliminary data.</text>
</comment>
<proteinExistence type="inferred from homology"/>
<reference evidence="10 11" key="1">
    <citation type="submission" date="2024-01" db="EMBL/GenBank/DDBJ databases">
        <title>Pedobacter sp. nov., isolated from fresh soil.</title>
        <authorList>
            <person name="Le N.T.T."/>
        </authorList>
    </citation>
    <scope>NUCLEOTIDE SEQUENCE [LARGE SCALE GENOMIC DNA]</scope>
    <source>
        <strain evidence="10 11">KR3-3</strain>
    </source>
</reference>
<keyword evidence="3" id="KW-0808">Transferase</keyword>
<feature type="chain" id="PRO_5045215163" evidence="8">
    <location>
        <begin position="21"/>
        <end position="238"/>
    </location>
</feature>
<keyword evidence="4 7" id="KW-0133">Cell shape</keyword>
<accession>A0ABU7I3F9</accession>
<keyword evidence="6 7" id="KW-0961">Cell wall biogenesis/degradation</keyword>
<dbReference type="InterPro" id="IPR005490">
    <property type="entry name" value="LD_TPept_cat_dom"/>
</dbReference>
<keyword evidence="11" id="KW-1185">Reference proteome</keyword>
<evidence type="ECO:0000256" key="4">
    <source>
        <dbReference type="ARBA" id="ARBA00022960"/>
    </source>
</evidence>
<dbReference type="Proteomes" id="UP001336835">
    <property type="component" value="Unassembled WGS sequence"/>
</dbReference>
<name>A0ABU7I3F9_9SPHI</name>
<comment type="pathway">
    <text evidence="1 7">Cell wall biogenesis; peptidoglycan biosynthesis.</text>
</comment>
<dbReference type="PANTHER" id="PTHR36699">
    <property type="entry name" value="LD-TRANSPEPTIDASE"/>
    <property type="match status" value="1"/>
</dbReference>
<dbReference type="SUPFAM" id="SSF141523">
    <property type="entry name" value="L,D-transpeptidase catalytic domain-like"/>
    <property type="match status" value="1"/>
</dbReference>
<evidence type="ECO:0000256" key="3">
    <source>
        <dbReference type="ARBA" id="ARBA00022679"/>
    </source>
</evidence>
<protein>
    <submittedName>
        <fullName evidence="10">L,D-transpeptidase family protein</fullName>
    </submittedName>
</protein>
<feature type="signal peptide" evidence="8">
    <location>
        <begin position="1"/>
        <end position="20"/>
    </location>
</feature>
<evidence type="ECO:0000313" key="11">
    <source>
        <dbReference type="Proteomes" id="UP001336835"/>
    </source>
</evidence>
<evidence type="ECO:0000256" key="7">
    <source>
        <dbReference type="PROSITE-ProRule" id="PRU01373"/>
    </source>
</evidence>
<keyword evidence="5 7" id="KW-0573">Peptidoglycan synthesis</keyword>
<feature type="domain" description="L,D-TPase catalytic" evidence="9">
    <location>
        <begin position="107"/>
        <end position="237"/>
    </location>
</feature>